<dbReference type="InterPro" id="IPR025515">
    <property type="entry name" value="DUF4403"/>
</dbReference>
<sequence length="461" mass="51657">MKTLSFAPFLLCLIPILTFTQCRNVDPKSPKAEGFDPPIPSPVSYLAGPITFQLRDLEGKINQELDPVLIGKGSSSGRIGGAFPFRVTRSGRVRIQYVNQQVRFSTPLQLWIVRPFSQSKTIEGKPFCSLQINFQSPLNVTPDWRLASQVRFIDYNWVIKPEIRVLGREISLENLIRKLLENYQPAIESAIDGAVGKQLRLDQLITPVWMDLQKPLLLDRQYGLWLLPKPMAIESSPISGNARQLTTHIRIALKSETVLSDRQPPYKPTPLPTLQKRDQIEETSDLQLMSFIPYTDINRVLDRTFNKKSTKLAFGALTIKKTSVYGGQNSLIVKAEVSGLLDGTVYLRGRPAFDTVTNTLGVKNLDFDAQTNDVVPNLMGWLIHDSLIKVIGKLVTLPLGNEIAQLPTTINEALKKGEAGKKVELNIQDFRFTPKTIAIRPDGLQTLIRVQSKLGVNIKKL</sequence>
<gene>
    <name evidence="1" type="ORF">FH603_4787</name>
</gene>
<dbReference type="Proteomes" id="UP000700732">
    <property type="component" value="Unassembled WGS sequence"/>
</dbReference>
<comment type="caution">
    <text evidence="1">The sequence shown here is derived from an EMBL/GenBank/DDBJ whole genome shotgun (WGS) entry which is preliminary data.</text>
</comment>
<protein>
    <recommendedName>
        <fullName evidence="3">DUF4403 family protein</fullName>
    </recommendedName>
</protein>
<keyword evidence="2" id="KW-1185">Reference proteome</keyword>
<dbReference type="Pfam" id="PF14356">
    <property type="entry name" value="DUF4403"/>
    <property type="match status" value="1"/>
</dbReference>
<dbReference type="RefSeq" id="WP_186740564.1">
    <property type="nucleotide sequence ID" value="NZ_VFIA01000041.1"/>
</dbReference>
<evidence type="ECO:0000313" key="2">
    <source>
        <dbReference type="Proteomes" id="UP000700732"/>
    </source>
</evidence>
<organism evidence="1 2">
    <name type="scientific">Spirosoma utsteinense</name>
    <dbReference type="NCBI Taxonomy" id="2585773"/>
    <lineage>
        <taxon>Bacteria</taxon>
        <taxon>Pseudomonadati</taxon>
        <taxon>Bacteroidota</taxon>
        <taxon>Cytophagia</taxon>
        <taxon>Cytophagales</taxon>
        <taxon>Cytophagaceae</taxon>
        <taxon>Spirosoma</taxon>
    </lineage>
</organism>
<proteinExistence type="predicted"/>
<dbReference type="EMBL" id="VFIA01000041">
    <property type="protein sequence ID" value="MBC3794260.1"/>
    <property type="molecule type" value="Genomic_DNA"/>
</dbReference>
<evidence type="ECO:0008006" key="3">
    <source>
        <dbReference type="Google" id="ProtNLM"/>
    </source>
</evidence>
<accession>A0ABR6WE29</accession>
<evidence type="ECO:0000313" key="1">
    <source>
        <dbReference type="EMBL" id="MBC3794260.1"/>
    </source>
</evidence>
<reference evidence="1 2" key="1">
    <citation type="submission" date="2019-06" db="EMBL/GenBank/DDBJ databases">
        <title>Spirosoma utsteinense sp. nov. isolated from Antarctic ice-free soils.</title>
        <authorList>
            <person name="Tahon G."/>
        </authorList>
    </citation>
    <scope>NUCLEOTIDE SEQUENCE [LARGE SCALE GENOMIC DNA]</scope>
    <source>
        <strain evidence="1 2">LMG 31447</strain>
    </source>
</reference>
<name>A0ABR6WE29_9BACT</name>